<organism evidence="1">
    <name type="scientific">Ophidiomyces ophidiicola</name>
    <dbReference type="NCBI Taxonomy" id="1387563"/>
    <lineage>
        <taxon>Eukaryota</taxon>
        <taxon>Fungi</taxon>
        <taxon>Dikarya</taxon>
        <taxon>Ascomycota</taxon>
        <taxon>Pezizomycotina</taxon>
        <taxon>Eurotiomycetes</taxon>
        <taxon>Eurotiomycetidae</taxon>
        <taxon>Onygenales</taxon>
        <taxon>Onygenaceae</taxon>
        <taxon>Ophidiomyces</taxon>
    </lineage>
</organism>
<dbReference type="EMBL" id="JALBCA010000030">
    <property type="protein sequence ID" value="KAI2388545.1"/>
    <property type="molecule type" value="Genomic_DNA"/>
</dbReference>
<proteinExistence type="predicted"/>
<reference evidence="1" key="1">
    <citation type="journal article" date="2022" name="bioRxiv">
        <title>Population genetic analysis of Ophidiomyces ophidiicola, the causative agent of snake fungal disease, indicates recent introductions to the USA.</title>
        <authorList>
            <person name="Ladner J.T."/>
            <person name="Palmer J.M."/>
            <person name="Ettinger C.L."/>
            <person name="Stajich J.E."/>
            <person name="Farrell T.M."/>
            <person name="Glorioso B.M."/>
            <person name="Lawson B."/>
            <person name="Price S.J."/>
            <person name="Stengle A.G."/>
            <person name="Grear D.A."/>
            <person name="Lorch J.M."/>
        </authorList>
    </citation>
    <scope>NUCLEOTIDE SEQUENCE</scope>
    <source>
        <strain evidence="1">NWHC 24266-5</strain>
    </source>
</reference>
<protein>
    <submittedName>
        <fullName evidence="1">Uncharacterized protein</fullName>
    </submittedName>
</protein>
<comment type="caution">
    <text evidence="1">The sequence shown here is derived from an EMBL/GenBank/DDBJ whole genome shotgun (WGS) entry which is preliminary data.</text>
</comment>
<gene>
    <name evidence="1" type="ORF">LOY88_002528</name>
</gene>
<evidence type="ECO:0000313" key="1">
    <source>
        <dbReference type="EMBL" id="KAI2388545.1"/>
    </source>
</evidence>
<accession>A0ACB8UZ05</accession>
<name>A0ACB8UZ05_9EURO</name>
<sequence length="267" mass="30973">MEGTQSFDTETKKPIDLVDILKDLPKIEDATIRQQVAALHSSYHHSSPRKFRADIKRFLDDGTVTVPLNKVSHDCNKNMNAIPQGVPFHKHIANLQHLMELYNIYPDAEDFMGGKIDLTHLLDLSEIQDENPELLELFRVQLAVKQDRANEMLQHYVKRYGYQPLFRMAVRDYFTTDILGPQDLFWIPHRRGRRFNSHANDLCSQAIHDSPWLNAAEKTVIVQGSRCMPQDAEIFWRWATRSRLSYLAMTAIIQDHEKHVRNASEGI</sequence>